<reference evidence="3 4" key="1">
    <citation type="journal article" date="2015" name="Genome Biol. Evol.">
        <title>Comparative Genomics of a Bacterivorous Green Alga Reveals Evolutionary Causalities and Consequences of Phago-Mixotrophic Mode of Nutrition.</title>
        <authorList>
            <person name="Burns J.A."/>
            <person name="Paasch A."/>
            <person name="Narechania A."/>
            <person name="Kim E."/>
        </authorList>
    </citation>
    <scope>NUCLEOTIDE SEQUENCE [LARGE SCALE GENOMIC DNA]</scope>
    <source>
        <strain evidence="3 4">PLY_AMNH</strain>
    </source>
</reference>
<keyword evidence="2" id="KW-0472">Membrane</keyword>
<evidence type="ECO:0000256" key="2">
    <source>
        <dbReference type="SAM" id="Phobius"/>
    </source>
</evidence>
<dbReference type="EMBL" id="LGRX02013014">
    <property type="protein sequence ID" value="KAK3266514.1"/>
    <property type="molecule type" value="Genomic_DNA"/>
</dbReference>
<sequence length="279" mass="31395">MAHGVAALQMLGQFNEPFEDEFYFWQTGVVVLMFLIFGHTAAMIYALVFSIVAIVLHERYSPYKNDAMDDLQMTILVNQFLIQIMIVLLEMDNSHETIVGVGMLILQILIIAYAMTLIVPAFSPAISQLWDTLSEICPPIYERHRATIVGRRWVESTPDENIVSSETSTARNQGDQTIGRETEHTSRQLLPPPDGHNPAEDTSDRHSICSETSTTGIQEEQTMRSEMELILLQPLSPPDEDANNLRANDRPMGDSMWKSQEQTKTVITSNPVYGLSSLH</sequence>
<feature type="compositionally biased region" description="Basic and acidic residues" evidence="1">
    <location>
        <begin position="197"/>
        <end position="208"/>
    </location>
</feature>
<dbReference type="AlphaFoldDB" id="A0AAE0FV77"/>
<organism evidence="3 4">
    <name type="scientific">Cymbomonas tetramitiformis</name>
    <dbReference type="NCBI Taxonomy" id="36881"/>
    <lineage>
        <taxon>Eukaryota</taxon>
        <taxon>Viridiplantae</taxon>
        <taxon>Chlorophyta</taxon>
        <taxon>Pyramimonadophyceae</taxon>
        <taxon>Pyramimonadales</taxon>
        <taxon>Pyramimonadaceae</taxon>
        <taxon>Cymbomonas</taxon>
    </lineage>
</organism>
<feature type="transmembrane region" description="Helical" evidence="2">
    <location>
        <begin position="23"/>
        <end position="56"/>
    </location>
</feature>
<feature type="compositionally biased region" description="Polar residues" evidence="1">
    <location>
        <begin position="162"/>
        <end position="176"/>
    </location>
</feature>
<name>A0AAE0FV77_9CHLO</name>
<dbReference type="Proteomes" id="UP001190700">
    <property type="component" value="Unassembled WGS sequence"/>
</dbReference>
<protein>
    <submittedName>
        <fullName evidence="3">Uncharacterized protein</fullName>
    </submittedName>
</protein>
<accession>A0AAE0FV77</accession>
<proteinExistence type="predicted"/>
<keyword evidence="2" id="KW-1133">Transmembrane helix</keyword>
<evidence type="ECO:0000256" key="1">
    <source>
        <dbReference type="SAM" id="MobiDB-lite"/>
    </source>
</evidence>
<evidence type="ECO:0000313" key="3">
    <source>
        <dbReference type="EMBL" id="KAK3266514.1"/>
    </source>
</evidence>
<feature type="region of interest" description="Disordered" evidence="1">
    <location>
        <begin position="159"/>
        <end position="220"/>
    </location>
</feature>
<feature type="transmembrane region" description="Helical" evidence="2">
    <location>
        <begin position="101"/>
        <end position="122"/>
    </location>
</feature>
<comment type="caution">
    <text evidence="3">The sequence shown here is derived from an EMBL/GenBank/DDBJ whole genome shotgun (WGS) entry which is preliminary data.</text>
</comment>
<feature type="compositionally biased region" description="Polar residues" evidence="1">
    <location>
        <begin position="209"/>
        <end position="220"/>
    </location>
</feature>
<keyword evidence="4" id="KW-1185">Reference proteome</keyword>
<keyword evidence="2" id="KW-0812">Transmembrane</keyword>
<gene>
    <name evidence="3" type="ORF">CYMTET_24870</name>
</gene>
<feature type="transmembrane region" description="Helical" evidence="2">
    <location>
        <begin position="68"/>
        <end position="89"/>
    </location>
</feature>
<evidence type="ECO:0000313" key="4">
    <source>
        <dbReference type="Proteomes" id="UP001190700"/>
    </source>
</evidence>